<dbReference type="SUPFAM" id="SSF51735">
    <property type="entry name" value="NAD(P)-binding Rossmann-fold domains"/>
    <property type="match status" value="1"/>
</dbReference>
<dbReference type="RefSeq" id="WP_340331226.1">
    <property type="nucleotide sequence ID" value="NZ_JAZHOF010000008.1"/>
</dbReference>
<dbReference type="PRINTS" id="PR00081">
    <property type="entry name" value="GDHRDH"/>
</dbReference>
<dbReference type="GO" id="GO:0016616">
    <property type="term" value="F:oxidoreductase activity, acting on the CH-OH group of donors, NAD or NADP as acceptor"/>
    <property type="evidence" value="ECO:0007669"/>
    <property type="project" value="TreeGrafter"/>
</dbReference>
<reference evidence="2 3" key="1">
    <citation type="submission" date="2024-02" db="EMBL/GenBank/DDBJ databases">
        <title>Genome analysis and characterization of Microbaculum marinisediminis sp. nov., isolated from marine sediment.</title>
        <authorList>
            <person name="Du Z.-J."/>
            <person name="Ye Y.-Q."/>
            <person name="Zhang Z.-R."/>
            <person name="Yuan S.-M."/>
            <person name="Zhang X.-Y."/>
        </authorList>
    </citation>
    <scope>NUCLEOTIDE SEQUENCE [LARGE SCALE GENOMIC DNA]</scope>
    <source>
        <strain evidence="2 3">SDUM1044001</strain>
    </source>
</reference>
<dbReference type="PANTHER" id="PTHR42760">
    <property type="entry name" value="SHORT-CHAIN DEHYDROGENASES/REDUCTASES FAMILY MEMBER"/>
    <property type="match status" value="1"/>
</dbReference>
<comment type="caution">
    <text evidence="2">The sequence shown here is derived from an EMBL/GenBank/DDBJ whole genome shotgun (WGS) entry which is preliminary data.</text>
</comment>
<dbReference type="Pfam" id="PF13561">
    <property type="entry name" value="adh_short_C2"/>
    <property type="match status" value="1"/>
</dbReference>
<dbReference type="InterPro" id="IPR002347">
    <property type="entry name" value="SDR_fam"/>
</dbReference>
<name>A0AAW9RXC3_9HYPH</name>
<dbReference type="GO" id="GO:0030497">
    <property type="term" value="P:fatty acid elongation"/>
    <property type="evidence" value="ECO:0007669"/>
    <property type="project" value="TreeGrafter"/>
</dbReference>
<protein>
    <submittedName>
        <fullName evidence="2">SDR family oxidoreductase</fullName>
    </submittedName>
</protein>
<keyword evidence="3" id="KW-1185">Reference proteome</keyword>
<comment type="similarity">
    <text evidence="1">Belongs to the short-chain dehydrogenases/reductases (SDR) family.</text>
</comment>
<organism evidence="2 3">
    <name type="scientific">Microbaculum marinum</name>
    <dbReference type="NCBI Taxonomy" id="1764581"/>
    <lineage>
        <taxon>Bacteria</taxon>
        <taxon>Pseudomonadati</taxon>
        <taxon>Pseudomonadota</taxon>
        <taxon>Alphaproteobacteria</taxon>
        <taxon>Hyphomicrobiales</taxon>
        <taxon>Tepidamorphaceae</taxon>
        <taxon>Microbaculum</taxon>
    </lineage>
</organism>
<proteinExistence type="inferred from homology"/>
<evidence type="ECO:0000313" key="3">
    <source>
        <dbReference type="Proteomes" id="UP001378188"/>
    </source>
</evidence>
<dbReference type="Proteomes" id="UP001378188">
    <property type="component" value="Unassembled WGS sequence"/>
</dbReference>
<evidence type="ECO:0000313" key="2">
    <source>
        <dbReference type="EMBL" id="MEJ8573523.1"/>
    </source>
</evidence>
<dbReference type="FunFam" id="3.40.50.720:FF:000084">
    <property type="entry name" value="Short-chain dehydrogenase reductase"/>
    <property type="match status" value="1"/>
</dbReference>
<evidence type="ECO:0000256" key="1">
    <source>
        <dbReference type="ARBA" id="ARBA00006484"/>
    </source>
</evidence>
<dbReference type="EMBL" id="JAZHOF010000008">
    <property type="protein sequence ID" value="MEJ8573523.1"/>
    <property type="molecule type" value="Genomic_DNA"/>
</dbReference>
<dbReference type="Gene3D" id="3.40.50.720">
    <property type="entry name" value="NAD(P)-binding Rossmann-like Domain"/>
    <property type="match status" value="1"/>
</dbReference>
<dbReference type="PRINTS" id="PR00080">
    <property type="entry name" value="SDRFAMILY"/>
</dbReference>
<sequence length="244" mass="25091">MTGVMIVTGASRGIGAAVAELAARQGYAVCMTATSSISEAEAGAEAIRQNNGRAIAVRADVGKEADIMSMFETVERELGPVTVLVNNAGITGRGCRVEDIDLDTLSSSFGINVLGSYLCAREAVRRMSTAKGGQGGAIVNVSSRLSELGGSGEYVHYAACKGAINSFTVGLAREVATEGIRVNAVSPGVIDTSIHVPGRLDRLTPMIPVQRPGTAMEVAETVMWLASDAASYITGAVVPVSGGR</sequence>
<dbReference type="InterPro" id="IPR036291">
    <property type="entry name" value="NAD(P)-bd_dom_sf"/>
</dbReference>
<gene>
    <name evidence="2" type="ORF">V3328_18685</name>
</gene>
<dbReference type="PANTHER" id="PTHR42760:SF40">
    <property type="entry name" value="3-OXOACYL-[ACYL-CARRIER-PROTEIN] REDUCTASE, CHLOROPLASTIC"/>
    <property type="match status" value="1"/>
</dbReference>
<dbReference type="AlphaFoldDB" id="A0AAW9RXC3"/>
<accession>A0AAW9RXC3</accession>